<evidence type="ECO:0000313" key="2">
    <source>
        <dbReference type="EMBL" id="MDF9744600.1"/>
    </source>
</evidence>
<evidence type="ECO:0000256" key="1">
    <source>
        <dbReference type="SAM" id="MobiDB-lite"/>
    </source>
</evidence>
<dbReference type="EMBL" id="JAMQOT010000001">
    <property type="protein sequence ID" value="MDF9744600.1"/>
    <property type="molecule type" value="Genomic_DNA"/>
</dbReference>
<evidence type="ECO:0000313" key="3">
    <source>
        <dbReference type="Proteomes" id="UP001154061"/>
    </source>
</evidence>
<organism evidence="2 3">
    <name type="scientific">Natrinema salsiterrestre</name>
    <dbReference type="NCBI Taxonomy" id="2950540"/>
    <lineage>
        <taxon>Archaea</taxon>
        <taxon>Methanobacteriati</taxon>
        <taxon>Methanobacteriota</taxon>
        <taxon>Stenosarchaea group</taxon>
        <taxon>Halobacteria</taxon>
        <taxon>Halobacteriales</taxon>
        <taxon>Natrialbaceae</taxon>
        <taxon>Natrinema</taxon>
    </lineage>
</organism>
<proteinExistence type="predicted"/>
<feature type="compositionally biased region" description="Basic and acidic residues" evidence="1">
    <location>
        <begin position="44"/>
        <end position="54"/>
    </location>
</feature>
<comment type="caution">
    <text evidence="2">The sequence shown here is derived from an EMBL/GenBank/DDBJ whole genome shotgun (WGS) entry which is preliminary data.</text>
</comment>
<dbReference type="RefSeq" id="WP_277520087.1">
    <property type="nucleotide sequence ID" value="NZ_JAMQOT010000001.1"/>
</dbReference>
<keyword evidence="3" id="KW-1185">Reference proteome</keyword>
<accession>A0A9Q4PZB9</accession>
<sequence>MTPPPTAALALLGGWALLTLWATTTVAAAQSRADDDLEIAVPEPQRDRSDDRSTTDSSRGSFSAADD</sequence>
<feature type="region of interest" description="Disordered" evidence="1">
    <location>
        <begin position="30"/>
        <end position="67"/>
    </location>
</feature>
<dbReference type="Proteomes" id="UP001154061">
    <property type="component" value="Unassembled WGS sequence"/>
</dbReference>
<dbReference type="AlphaFoldDB" id="A0A9Q4PZB9"/>
<gene>
    <name evidence="2" type="ORF">NDI89_03285</name>
</gene>
<protein>
    <submittedName>
        <fullName evidence="2">Uncharacterized protein</fullName>
    </submittedName>
</protein>
<name>A0A9Q4PZB9_9EURY</name>
<reference evidence="2" key="1">
    <citation type="submission" date="2022-06" db="EMBL/GenBank/DDBJ databases">
        <title>Natrinema sp. a new haloarchaeum isolate from saline soil.</title>
        <authorList>
            <person name="Strakova D."/>
            <person name="Galisteo C."/>
            <person name="Sanchez-Porro C."/>
            <person name="Ventosa A."/>
        </authorList>
    </citation>
    <scope>NUCLEOTIDE SEQUENCE</scope>
    <source>
        <strain evidence="2">S1CR25-10</strain>
    </source>
</reference>